<dbReference type="GO" id="GO:0006334">
    <property type="term" value="P:nucleosome assembly"/>
    <property type="evidence" value="ECO:0007669"/>
    <property type="project" value="InterPro"/>
</dbReference>
<dbReference type="Proteomes" id="UP000287651">
    <property type="component" value="Unassembled WGS sequence"/>
</dbReference>
<reference evidence="6 7" key="1">
    <citation type="journal article" date="2014" name="Agronomy (Basel)">
        <title>A Draft Genome Sequence for Ensete ventricosum, the Drought-Tolerant Tree Against Hunger.</title>
        <authorList>
            <person name="Harrison J."/>
            <person name="Moore K.A."/>
            <person name="Paszkiewicz K."/>
            <person name="Jones T."/>
            <person name="Grant M."/>
            <person name="Ambacheew D."/>
            <person name="Muzemil S."/>
            <person name="Studholme D.J."/>
        </authorList>
    </citation>
    <scope>NUCLEOTIDE SEQUENCE [LARGE SCALE GENOMIC DNA]</scope>
</reference>
<evidence type="ECO:0000313" key="6">
    <source>
        <dbReference type="EMBL" id="RRT64153.1"/>
    </source>
</evidence>
<dbReference type="InterPro" id="IPR037231">
    <property type="entry name" value="NAP-like_sf"/>
</dbReference>
<dbReference type="EMBL" id="AMZH03006307">
    <property type="protein sequence ID" value="RRT64153.1"/>
    <property type="molecule type" value="Genomic_DNA"/>
</dbReference>
<feature type="region of interest" description="Disordered" evidence="5">
    <location>
        <begin position="199"/>
        <end position="249"/>
    </location>
</feature>
<gene>
    <name evidence="6" type="ORF">B296_00042091</name>
</gene>
<organism evidence="6 7">
    <name type="scientific">Ensete ventricosum</name>
    <name type="common">Abyssinian banana</name>
    <name type="synonym">Musa ensete</name>
    <dbReference type="NCBI Taxonomy" id="4639"/>
    <lineage>
        <taxon>Eukaryota</taxon>
        <taxon>Viridiplantae</taxon>
        <taxon>Streptophyta</taxon>
        <taxon>Embryophyta</taxon>
        <taxon>Tracheophyta</taxon>
        <taxon>Spermatophyta</taxon>
        <taxon>Magnoliopsida</taxon>
        <taxon>Liliopsida</taxon>
        <taxon>Zingiberales</taxon>
        <taxon>Musaceae</taxon>
        <taxon>Ensete</taxon>
    </lineage>
</organism>
<accession>A0A426ZJH2</accession>
<dbReference type="Gene3D" id="1.20.5.1500">
    <property type="match status" value="1"/>
</dbReference>
<dbReference type="Gene3D" id="3.30.1120.90">
    <property type="entry name" value="Nucleosome assembly protein"/>
    <property type="match status" value="1"/>
</dbReference>
<keyword evidence="3" id="KW-0143">Chaperone</keyword>
<feature type="compositionally biased region" description="Acidic residues" evidence="5">
    <location>
        <begin position="204"/>
        <end position="239"/>
    </location>
</feature>
<evidence type="ECO:0000256" key="3">
    <source>
        <dbReference type="ARBA" id="ARBA00023186"/>
    </source>
</evidence>
<name>A0A426ZJH2_ENSVE</name>
<evidence type="ECO:0000256" key="1">
    <source>
        <dbReference type="ARBA" id="ARBA00009947"/>
    </source>
</evidence>
<dbReference type="InterPro" id="IPR002164">
    <property type="entry name" value="NAP_family"/>
</dbReference>
<dbReference type="GO" id="GO:0005634">
    <property type="term" value="C:nucleus"/>
    <property type="evidence" value="ECO:0007669"/>
    <property type="project" value="InterPro"/>
</dbReference>
<proteinExistence type="inferred from homology"/>
<dbReference type="GO" id="GO:0042393">
    <property type="term" value="F:histone binding"/>
    <property type="evidence" value="ECO:0007669"/>
    <property type="project" value="UniProtKB-ARBA"/>
</dbReference>
<protein>
    <submittedName>
        <fullName evidence="6">Uncharacterized protein</fullName>
    </submittedName>
</protein>
<evidence type="ECO:0000313" key="7">
    <source>
        <dbReference type="Proteomes" id="UP000287651"/>
    </source>
</evidence>
<comment type="caution">
    <text evidence="6">The sequence shown here is derived from an EMBL/GenBank/DDBJ whole genome shotgun (WGS) entry which is preliminary data.</text>
</comment>
<keyword evidence="2" id="KW-0175">Coiled coil</keyword>
<dbReference type="SUPFAM" id="SSF143113">
    <property type="entry name" value="NAP-like"/>
    <property type="match status" value="1"/>
</dbReference>
<evidence type="ECO:0000256" key="2">
    <source>
        <dbReference type="ARBA" id="ARBA00023054"/>
    </source>
</evidence>
<evidence type="ECO:0000256" key="5">
    <source>
        <dbReference type="SAM" id="MobiDB-lite"/>
    </source>
</evidence>
<dbReference type="AlphaFoldDB" id="A0A426ZJH2"/>
<dbReference type="GO" id="GO:0000724">
    <property type="term" value="P:double-strand break repair via homologous recombination"/>
    <property type="evidence" value="ECO:0007669"/>
    <property type="project" value="UniProtKB-ARBA"/>
</dbReference>
<sequence length="249" mass="28151">GSSSLDLSPLSAAARQRFRFGDRVIATMNGDKDTNLNLSDLSSALPSAFRTGLSAFLIRVTYVTEHYYLGLLNIFRVMELLGDLISGTHSQYDDLRAKFFEEKAALEAKYQKLYEPLYIKRYEIVNGVVEVEGVTDEGLTKDAAEGLRLTFAIPPQFPDDDDDEIDEDTAEHLQNQLEQDYDIGTTIRDKIIPHAVSWFTGEAVPEDDYEDMEEDDDDEDGADVEDDKEEGEDYADDDEKEGKTRKKIH</sequence>
<dbReference type="Pfam" id="PF00956">
    <property type="entry name" value="NAP"/>
    <property type="match status" value="2"/>
</dbReference>
<evidence type="ECO:0000256" key="4">
    <source>
        <dbReference type="RuleBase" id="RU003876"/>
    </source>
</evidence>
<feature type="non-terminal residue" evidence="6">
    <location>
        <position position="1"/>
    </location>
</feature>
<dbReference type="PANTHER" id="PTHR11875">
    <property type="entry name" value="TESTIS-SPECIFIC Y-ENCODED PROTEIN"/>
    <property type="match status" value="1"/>
</dbReference>
<comment type="similarity">
    <text evidence="1 4">Belongs to the nucleosome assembly protein (NAP) family.</text>
</comment>